<evidence type="ECO:0000256" key="1">
    <source>
        <dbReference type="SAM" id="MobiDB-lite"/>
    </source>
</evidence>
<reference evidence="2 3" key="1">
    <citation type="submission" date="2014-04" db="EMBL/GenBank/DDBJ databases">
        <title>A new species of microsporidia sheds light on the evolution of extreme parasitism.</title>
        <authorList>
            <person name="Haag K.L."/>
            <person name="James T.Y."/>
            <person name="Larsson R."/>
            <person name="Schaer T.M."/>
            <person name="Refardt D."/>
            <person name="Pombert J.-F."/>
            <person name="Ebert D."/>
        </authorList>
    </citation>
    <scope>NUCLEOTIDE SEQUENCE [LARGE SCALE GENOMIC DNA]</scope>
    <source>
        <strain evidence="2 3">UGP3</strain>
        <tissue evidence="2">Spores</tissue>
    </source>
</reference>
<dbReference type="RefSeq" id="XP_013239243.1">
    <property type="nucleotide sequence ID" value="XM_013383789.1"/>
</dbReference>
<comment type="caution">
    <text evidence="2">The sequence shown here is derived from an EMBL/GenBank/DDBJ whole genome shotgun (WGS) entry which is preliminary data.</text>
</comment>
<dbReference type="GeneID" id="25258314"/>
<evidence type="ECO:0000313" key="2">
    <source>
        <dbReference type="EMBL" id="KGG52807.1"/>
    </source>
</evidence>
<feature type="region of interest" description="Disordered" evidence="1">
    <location>
        <begin position="84"/>
        <end position="111"/>
    </location>
</feature>
<dbReference type="AlphaFoldDB" id="A0A098VV35"/>
<accession>A0A098VV35</accession>
<dbReference type="EMBL" id="JMKJ01000037">
    <property type="protein sequence ID" value="KGG52807.1"/>
    <property type="molecule type" value="Genomic_DNA"/>
</dbReference>
<evidence type="ECO:0000313" key="3">
    <source>
        <dbReference type="Proteomes" id="UP000029725"/>
    </source>
</evidence>
<proteinExistence type="predicted"/>
<organism evidence="2 3">
    <name type="scientific">Mitosporidium daphniae</name>
    <dbReference type="NCBI Taxonomy" id="1485682"/>
    <lineage>
        <taxon>Eukaryota</taxon>
        <taxon>Fungi</taxon>
        <taxon>Fungi incertae sedis</taxon>
        <taxon>Microsporidia</taxon>
        <taxon>Mitosporidium</taxon>
    </lineage>
</organism>
<name>A0A098VV35_9MICR</name>
<sequence>MQREHDNRISLLSIAEIEANFRALKTSNALDGHANLLNRNWQPAQSPNFASNKEDAVVYSLDDDMDWIFNEDAEITKSIQSVSNPLGSFSLAPPPKNAPSPLPSNQCSPAPCSDSAFLDEFSETERNLQHPHKGPINCFIPNRPFQKFSHPAIKK</sequence>
<gene>
    <name evidence="2" type="ORF">DI09_133p80</name>
</gene>
<dbReference type="Proteomes" id="UP000029725">
    <property type="component" value="Unassembled WGS sequence"/>
</dbReference>
<protein>
    <submittedName>
        <fullName evidence="2">Uncharacterized protein</fullName>
    </submittedName>
</protein>
<feature type="compositionally biased region" description="Pro residues" evidence="1">
    <location>
        <begin position="92"/>
        <end position="102"/>
    </location>
</feature>
<dbReference type="HOGENOM" id="CLU_1695927_0_0_1"/>
<dbReference type="VEuPathDB" id="MicrosporidiaDB:DI09_133p80"/>
<keyword evidence="3" id="KW-1185">Reference proteome</keyword>